<dbReference type="RefSeq" id="WP_104605319.1">
    <property type="nucleotide sequence ID" value="NZ_CP033326.1"/>
</dbReference>
<dbReference type="EMBL" id="CP082214">
    <property type="protein sequence ID" value="WDM71080.1"/>
    <property type="molecule type" value="Genomic_DNA"/>
</dbReference>
<evidence type="ECO:0000313" key="6">
    <source>
        <dbReference type="EMBL" id="PPU72435.1"/>
    </source>
</evidence>
<evidence type="ECO:0000313" key="7">
    <source>
        <dbReference type="EMBL" id="WDM71080.1"/>
    </source>
</evidence>
<evidence type="ECO:0000256" key="4">
    <source>
        <dbReference type="ARBA" id="ARBA00023136"/>
    </source>
</evidence>
<evidence type="ECO:0000256" key="5">
    <source>
        <dbReference type="SAM" id="Phobius"/>
    </source>
</evidence>
<dbReference type="GO" id="GO:0016020">
    <property type="term" value="C:membrane"/>
    <property type="evidence" value="ECO:0007669"/>
    <property type="project" value="UniProtKB-SubCell"/>
</dbReference>
<evidence type="ECO:0000256" key="3">
    <source>
        <dbReference type="ARBA" id="ARBA00022989"/>
    </source>
</evidence>
<dbReference type="Proteomes" id="UP000239561">
    <property type="component" value="Unassembled WGS sequence"/>
</dbReference>
<dbReference type="OrthoDB" id="6024442at2"/>
<proteinExistence type="predicted"/>
<evidence type="ECO:0000313" key="9">
    <source>
        <dbReference type="Proteomes" id="UP001214201"/>
    </source>
</evidence>
<keyword evidence="9" id="KW-1185">Reference proteome</keyword>
<dbReference type="Proteomes" id="UP001214201">
    <property type="component" value="Chromosome"/>
</dbReference>
<feature type="transmembrane region" description="Helical" evidence="5">
    <location>
        <begin position="83"/>
        <end position="108"/>
    </location>
</feature>
<keyword evidence="2 5" id="KW-0812">Transmembrane</keyword>
<sequence>MSAIPPPIQPPPTMSSPPLQPIRNHLVWSIVMTVLCVLICCSCWSIPGIVTGIVAIVFAAKVNPLLNAGDIQGAIKASSTAKVLAWVTTAIFALGLLLWLVSIASLGVDGYRAKILEMQQQIESSR</sequence>
<dbReference type="AlphaFoldDB" id="A0A2S7DF40"/>
<keyword evidence="4 5" id="KW-0472">Membrane</keyword>
<evidence type="ECO:0000313" key="8">
    <source>
        <dbReference type="Proteomes" id="UP000239561"/>
    </source>
</evidence>
<feature type="transmembrane region" description="Helical" evidence="5">
    <location>
        <begin position="26"/>
        <end position="59"/>
    </location>
</feature>
<dbReference type="InterPro" id="IPR007593">
    <property type="entry name" value="CD225/Dispanin_fam"/>
</dbReference>
<comment type="subcellular location">
    <subcellularLocation>
        <location evidence="1">Membrane</location>
    </subcellularLocation>
</comment>
<accession>A0A2S7DF40</accession>
<reference evidence="7 9" key="2">
    <citation type="submission" date="2021-08" db="EMBL/GenBank/DDBJ databases">
        <title>Genome sequences of Xanthomonas cucurbitae isolates from 5 Midwestern US states.</title>
        <authorList>
            <person name="Hind S.R."/>
        </authorList>
    </citation>
    <scope>NUCLEOTIDE SEQUENCE [LARGE SCALE GENOMIC DNA]</scope>
    <source>
        <strain evidence="7 9">OH_261</strain>
    </source>
</reference>
<gene>
    <name evidence="7" type="ORF">K6978_17190</name>
    <name evidence="6" type="ORF">XcuCFBP2542_17335</name>
</gene>
<evidence type="ECO:0000256" key="2">
    <source>
        <dbReference type="ARBA" id="ARBA00022692"/>
    </source>
</evidence>
<name>A0A2S7DF40_9XANT</name>
<dbReference type="EMBL" id="MDED01000051">
    <property type="protein sequence ID" value="PPU72435.1"/>
    <property type="molecule type" value="Genomic_DNA"/>
</dbReference>
<dbReference type="Pfam" id="PF04505">
    <property type="entry name" value="CD225"/>
    <property type="match status" value="1"/>
</dbReference>
<keyword evidence="3 5" id="KW-1133">Transmembrane helix</keyword>
<protein>
    <submittedName>
        <fullName evidence="7">CD225/dispanin family protein</fullName>
    </submittedName>
</protein>
<reference evidence="6 8" key="1">
    <citation type="submission" date="2016-08" db="EMBL/GenBank/DDBJ databases">
        <authorList>
            <person name="Seilhamer J.J."/>
        </authorList>
    </citation>
    <scope>NUCLEOTIDE SEQUENCE [LARGE SCALE GENOMIC DNA]</scope>
    <source>
        <strain evidence="6 8">CFBP2542</strain>
    </source>
</reference>
<evidence type="ECO:0000256" key="1">
    <source>
        <dbReference type="ARBA" id="ARBA00004370"/>
    </source>
</evidence>
<organism evidence="6 8">
    <name type="scientific">Xanthomonas cucurbitae</name>
    <dbReference type="NCBI Taxonomy" id="56453"/>
    <lineage>
        <taxon>Bacteria</taxon>
        <taxon>Pseudomonadati</taxon>
        <taxon>Pseudomonadota</taxon>
        <taxon>Gammaproteobacteria</taxon>
        <taxon>Lysobacterales</taxon>
        <taxon>Lysobacteraceae</taxon>
        <taxon>Xanthomonas</taxon>
    </lineage>
</organism>